<feature type="compositionally biased region" description="Gly residues" evidence="1">
    <location>
        <begin position="1074"/>
        <end position="1087"/>
    </location>
</feature>
<feature type="compositionally biased region" description="Basic and acidic residues" evidence="1">
    <location>
        <begin position="602"/>
        <end position="611"/>
    </location>
</feature>
<feature type="region of interest" description="Disordered" evidence="1">
    <location>
        <begin position="1"/>
        <end position="48"/>
    </location>
</feature>
<name>A0ABP4HQ94_9ACTN</name>
<feature type="compositionally biased region" description="Gly residues" evidence="1">
    <location>
        <begin position="844"/>
        <end position="856"/>
    </location>
</feature>
<evidence type="ECO:0000259" key="3">
    <source>
        <dbReference type="Pfam" id="PF13699"/>
    </source>
</evidence>
<evidence type="ECO:0000313" key="4">
    <source>
        <dbReference type="EMBL" id="GAA1280560.1"/>
    </source>
</evidence>
<feature type="compositionally biased region" description="Basic and acidic residues" evidence="1">
    <location>
        <begin position="444"/>
        <end position="466"/>
    </location>
</feature>
<feature type="compositionally biased region" description="Basic and acidic residues" evidence="1">
    <location>
        <begin position="359"/>
        <end position="401"/>
    </location>
</feature>
<feature type="compositionally biased region" description="Basic and acidic residues" evidence="1">
    <location>
        <begin position="1671"/>
        <end position="1722"/>
    </location>
</feature>
<comment type="caution">
    <text evidence="4">The sequence shown here is derived from an EMBL/GenBank/DDBJ whole genome shotgun (WGS) entry which is preliminary data.</text>
</comment>
<feature type="compositionally biased region" description="Basic and acidic residues" evidence="1">
    <location>
        <begin position="899"/>
        <end position="921"/>
    </location>
</feature>
<dbReference type="PANTHER" id="PTHR44029">
    <property type="entry name" value="DNAJ HOMOLOG SUBFAMILY C MEMBER 21"/>
    <property type="match status" value="1"/>
</dbReference>
<feature type="compositionally biased region" description="Basic and acidic residues" evidence="1">
    <location>
        <begin position="26"/>
        <end position="36"/>
    </location>
</feature>
<feature type="compositionally biased region" description="Basic and acidic residues" evidence="1">
    <location>
        <begin position="411"/>
        <end position="436"/>
    </location>
</feature>
<feature type="transmembrane region" description="Helical" evidence="2">
    <location>
        <begin position="1502"/>
        <end position="1523"/>
    </location>
</feature>
<keyword evidence="5" id="KW-1185">Reference proteome</keyword>
<reference evidence="5" key="1">
    <citation type="journal article" date="2019" name="Int. J. Syst. Evol. Microbiol.">
        <title>The Global Catalogue of Microorganisms (GCM) 10K type strain sequencing project: providing services to taxonomists for standard genome sequencing and annotation.</title>
        <authorList>
            <consortium name="The Broad Institute Genomics Platform"/>
            <consortium name="The Broad Institute Genome Sequencing Center for Infectious Disease"/>
            <person name="Wu L."/>
            <person name="Ma J."/>
        </authorList>
    </citation>
    <scope>NUCLEOTIDE SEQUENCE [LARGE SCALE GENOMIC DNA]</scope>
    <source>
        <strain evidence="5">JCM 11448</strain>
    </source>
</reference>
<dbReference type="EMBL" id="BAAAIH010000026">
    <property type="protein sequence ID" value="GAA1280560.1"/>
    <property type="molecule type" value="Genomic_DNA"/>
</dbReference>
<feature type="compositionally biased region" description="Basic residues" evidence="1">
    <location>
        <begin position="1747"/>
        <end position="1795"/>
    </location>
</feature>
<dbReference type="PANTHER" id="PTHR44029:SF1">
    <property type="entry name" value="DNAJ HOMOLOG SUBFAMILY C MEMBER 21"/>
    <property type="match status" value="1"/>
</dbReference>
<feature type="compositionally biased region" description="Basic and acidic residues" evidence="1">
    <location>
        <begin position="626"/>
        <end position="653"/>
    </location>
</feature>
<feature type="compositionally biased region" description="Basic and acidic residues" evidence="1">
    <location>
        <begin position="1138"/>
        <end position="1243"/>
    </location>
</feature>
<keyword evidence="2" id="KW-0812">Transmembrane</keyword>
<feature type="compositionally biased region" description="Polar residues" evidence="1">
    <location>
        <begin position="522"/>
        <end position="532"/>
    </location>
</feature>
<organism evidence="4 5">
    <name type="scientific">Streptomyces javensis</name>
    <dbReference type="NCBI Taxonomy" id="114698"/>
    <lineage>
        <taxon>Bacteria</taxon>
        <taxon>Bacillati</taxon>
        <taxon>Actinomycetota</taxon>
        <taxon>Actinomycetes</taxon>
        <taxon>Kitasatosporales</taxon>
        <taxon>Streptomycetaceae</taxon>
        <taxon>Streptomyces</taxon>
        <taxon>Streptomyces violaceusniger group</taxon>
    </lineage>
</organism>
<feature type="transmembrane region" description="Helical" evidence="2">
    <location>
        <begin position="1543"/>
        <end position="1564"/>
    </location>
</feature>
<feature type="compositionally biased region" description="Basic and acidic residues" evidence="1">
    <location>
        <begin position="665"/>
        <end position="690"/>
    </location>
</feature>
<keyword evidence="2" id="KW-1133">Transmembrane helix</keyword>
<feature type="region of interest" description="Disordered" evidence="1">
    <location>
        <begin position="285"/>
        <end position="1243"/>
    </location>
</feature>
<evidence type="ECO:0000256" key="2">
    <source>
        <dbReference type="SAM" id="Phobius"/>
    </source>
</evidence>
<feature type="domain" description="eCIS core" evidence="3">
    <location>
        <begin position="44"/>
        <end position="119"/>
    </location>
</feature>
<dbReference type="InterPro" id="IPR051964">
    <property type="entry name" value="Chaperone_stress_response"/>
</dbReference>
<feature type="compositionally biased region" description="Low complexity" evidence="1">
    <location>
        <begin position="762"/>
        <end position="801"/>
    </location>
</feature>
<feature type="compositionally biased region" description="Basic and acidic residues" evidence="1">
    <location>
        <begin position="739"/>
        <end position="751"/>
    </location>
</feature>
<proteinExistence type="predicted"/>
<evidence type="ECO:0000313" key="5">
    <source>
        <dbReference type="Proteomes" id="UP001500282"/>
    </source>
</evidence>
<sequence>MSNAPSTTQDDRGSQSAKRRKRKERTGKTRTPEPKDIVSGAGQPLDPSVRRDLEEQLGHDLGQVRLHTDRDAGHLTELLGADAVAVGQDIFFRENTYRPGTTEGRRLLAHELLHTVQNPHGLGTLRAGRDLGAVSLPQQAVEREAEDTAQELVRGGQPETHVDPEQSATPGWLRYATVDADRNRMEKLDPATLVDRLANNIVRSLRGDPEDRSKRTRMQLARMAPGLRDSVLDRLEVRLLSSEHNQLLDLVEEADTLPLGLQPANVPAPVPDVLELVEEERAALHQTVAGERESKEKQEKDSREEKRDQADTRNKNPKTLQERRAADAADEKKEAKEDRARKDQRARQQNEFAQEQQQTEERQAEEREKSDQADEQKAQSRQDGVEQQKEERKEQREREEANPEQANAPGADKRKRTDDEKKPADGSKPEDVDPKAKGQPGPVRPEKVDERADQRDSALSEHGLNEKDEDEDEPREEERPLGLEAGADKDIGGGADDEKAGTGGTGGEPALKPEDYLPSTDLDVSSVPTADQITPGGAQPSLPTFPTPPPTKAEQVEEERENDAESEENEDEPEAETKPPGAEQGPVEGEAPQPEGGPAADAADRTERDLQPEQPVDQEVGPDPGTEDRQPPEPEAEEKKDPAQRQDEDKGGDENEDPGNGGEQPDAKEAQAEQQERKDRDEQTEKEESKGQPQGSAADKPAQAATAATPASASATPPAGAHTETTPTQDRTPSPAARRAADSAKGEREAPAPKSQVLKEQGSGAAPSGAVGGSEPAAAPAAAAGPGGAPSAAQAAVSPVGEQANDPGRMGAPAPEGAKATPEASLEKDGGGCAPPEPAPEQDGAGGSCGGGGGGQQTSQDKKKAPPDVSGQDPKTALNTVSQLPPDQAQAALRGVDGAADKKISQEQRRLDANPPTRERPSGAPQTQSAPPESQPAETAVTGKVEEVTPEDMAAKQRAKDVDKAAGEKPAQGTQAPSVTSSPDGKANAQDAKNIEQAADSVPTTDPALNRTVGPAPKIRLEGESDPKRTDKQAEKLKEKQADIQETGRADTSKNLGEDRIYPNAPRERLRGKAVGGSRAGGGGAGADTGQTPDEGVAVVTKQERGPQIQAGATAAHGQMVAKEKEQQQGEQQAKQQKQVEIDQEVARNAEQQTGERGRAAEEAQRQRGVWRKEQDQKLEDADKETEQEHRGKNEEITKEKDKHDKEIGHKKEEGNQQIDDERERAEKEAAKKKEEEKKKKEGGGGFLGWVKDQINNLIDAIVSVVTAVFDAARKVVNGIIEGFKTFVNKAIDLARDFAIKAIKALADVLIKIGDVLLAAFPELRDKFRKAIEGLRDKAIAAVNRLADGLKKAVNALLDALAAGLNKLLDALEAGLKAAIEVYRKALLSAIDFAQKALALLGQFAALAKDIAPDPGGWLSKAGSAAKTGISEYLWGAIKVAVKEWFNAKVEGILGLGKTIINVLVKGCVSLKQIGKMAWDAIVASLPVMIATIIIEKLVSMIIPAAGAILTIIQGLMAAWQTISRIIAAFGKFFAYLKAVKAGPAACLFAEAVAAGVVALLDFITNFLLARLGRAVKGVGNRLKAMAQKIMQGLKKTAKGARKAAGSAVNRARGAVRKADQALSKPATPTTPKGPRVPSRPGATTSPGGTRRPVPTRPTSRTPDRPPSLTPDRRKERNRNEAEAQRERDREKQTTPPKTQDRTPDKTPDTPRKKPKEVEAPKRTKPRKPRSPLGRALSRVKGAVKSALKKVRNAGKALGRKLRKSKVGKALKNSARRVRNFFKKKRNDWRRKHQQRKESQKQQRSDHKKKENSKEAKETRLQKIIERLRPKLQRLLSKGVSKGAFSASIAGLKAWYRLTSLDKIGSTAFKVLAKLNPQQQTVDGIDVDVADRLFLMLQRIGNAYKQEALATRRTDQNGNVIPPTPDTYKSDAASLAQQIGPNNMSQREERERYSVDSSMGLAGRSGIVQSIPAQATQNLASFVEWNSGGQTVASARRDQGPSYSGIPLREDQLVNWTSEDAGGTRRSRALSHNDFTAEISQPPWDRQRRSQLASGTLGQLADISPGGPLGQNSFELYQWFYEIEGGRDPAMFPVTLMGLDMAARGSGQLSLGHETLDYGDFLQFAKDFPMRPKKEGADQAAGKKGHPGAKKIYQALMKYMKRVQGVWDNPLTKAGRPRKRPQINTNSGIGEQQALMRQRQLRILRAWLGSLDDIEDWAKDLEKLSVEDETVLNEKLAQLERVIRLKLKEAVDRSRSTVS</sequence>
<feature type="compositionally biased region" description="Basic and acidic residues" evidence="1">
    <location>
        <begin position="953"/>
        <end position="967"/>
    </location>
</feature>
<feature type="compositionally biased region" description="Basic and acidic residues" evidence="1">
    <location>
        <begin position="1019"/>
        <end position="1071"/>
    </location>
</feature>
<gene>
    <name evidence="4" type="ORF">GCM10009579_45710</name>
</gene>
<feature type="compositionally biased region" description="Basic and acidic residues" evidence="1">
    <location>
        <begin position="290"/>
        <end position="348"/>
    </location>
</feature>
<feature type="compositionally biased region" description="Basic and acidic residues" evidence="1">
    <location>
        <begin position="476"/>
        <end position="500"/>
    </location>
</feature>
<dbReference type="Proteomes" id="UP001500282">
    <property type="component" value="Unassembled WGS sequence"/>
</dbReference>
<dbReference type="Pfam" id="PF13699">
    <property type="entry name" value="eCIS_core"/>
    <property type="match status" value="1"/>
</dbReference>
<feature type="compositionally biased region" description="Low complexity" evidence="1">
    <location>
        <begin position="696"/>
        <end position="721"/>
    </location>
</feature>
<protein>
    <recommendedName>
        <fullName evidence="3">eCIS core domain-containing protein</fullName>
    </recommendedName>
</protein>
<dbReference type="InterPro" id="IPR025295">
    <property type="entry name" value="eCIS_core_dom"/>
</dbReference>
<keyword evidence="2" id="KW-0472">Membrane</keyword>
<evidence type="ECO:0000256" key="1">
    <source>
        <dbReference type="SAM" id="MobiDB-lite"/>
    </source>
</evidence>
<feature type="compositionally biased region" description="Low complexity" evidence="1">
    <location>
        <begin position="1644"/>
        <end position="1661"/>
    </location>
</feature>
<accession>A0ABP4HQ94</accession>
<feature type="compositionally biased region" description="Polar residues" evidence="1">
    <location>
        <begin position="972"/>
        <end position="983"/>
    </location>
</feature>
<feature type="compositionally biased region" description="Basic and acidic residues" evidence="1">
    <location>
        <begin position="1796"/>
        <end position="1818"/>
    </location>
</feature>
<feature type="compositionally biased region" description="Acidic residues" evidence="1">
    <location>
        <begin position="556"/>
        <end position="574"/>
    </location>
</feature>
<feature type="region of interest" description="Disordered" evidence="1">
    <location>
        <begin position="1601"/>
        <end position="1818"/>
    </location>
</feature>